<name>A0ABX6P3R3_9BURK</name>
<evidence type="ECO:0000313" key="3">
    <source>
        <dbReference type="Proteomes" id="UP000500826"/>
    </source>
</evidence>
<protein>
    <submittedName>
        <fullName evidence="2">Uncharacterized protein</fullName>
    </submittedName>
</protein>
<feature type="region of interest" description="Disordered" evidence="1">
    <location>
        <begin position="156"/>
        <end position="187"/>
    </location>
</feature>
<gene>
    <name evidence="2" type="ORF">HK414_12945</name>
</gene>
<feature type="region of interest" description="Disordered" evidence="1">
    <location>
        <begin position="87"/>
        <end position="110"/>
    </location>
</feature>
<evidence type="ECO:0000256" key="1">
    <source>
        <dbReference type="SAM" id="MobiDB-lite"/>
    </source>
</evidence>
<sequence>MMAYGHCFKHNAALGVDVFTLRNGATEYRGTIAAMVAAGIITADQVPESSSVTFYKGERIGRGCARGRMDEHYLQVKRVGTGRVYVTKGNGSEVEPEASSEGDKAEGGKSDAAALPSLDWGFAQAFAAHWHLLPTHAKILHAMAASRGLLVMHSDHESLPRRGRRCGAGCGSARKTPSGAAACSKAP</sequence>
<dbReference type="EMBL" id="CP053418">
    <property type="protein sequence ID" value="QJW84352.1"/>
    <property type="molecule type" value="Genomic_DNA"/>
</dbReference>
<dbReference type="Proteomes" id="UP000500826">
    <property type="component" value="Chromosome"/>
</dbReference>
<evidence type="ECO:0000313" key="2">
    <source>
        <dbReference type="EMBL" id="QJW84352.1"/>
    </source>
</evidence>
<keyword evidence="3" id="KW-1185">Reference proteome</keyword>
<organism evidence="2 3">
    <name type="scientific">Ramlibacter terrae</name>
    <dbReference type="NCBI Taxonomy" id="2732511"/>
    <lineage>
        <taxon>Bacteria</taxon>
        <taxon>Pseudomonadati</taxon>
        <taxon>Pseudomonadota</taxon>
        <taxon>Betaproteobacteria</taxon>
        <taxon>Burkholderiales</taxon>
        <taxon>Comamonadaceae</taxon>
        <taxon>Ramlibacter</taxon>
    </lineage>
</organism>
<accession>A0ABX6P3R3</accession>
<proteinExistence type="predicted"/>
<reference evidence="2 3" key="1">
    <citation type="submission" date="2020-05" db="EMBL/GenBank/DDBJ databases">
        <title>Ramlibacter rhizophilus sp. nov., isolated from rhizosphere soil of national flower Mugunghwa from South Korea.</title>
        <authorList>
            <person name="Zheng-Fei Y."/>
            <person name="Huan T."/>
        </authorList>
    </citation>
    <scope>NUCLEOTIDE SEQUENCE [LARGE SCALE GENOMIC DNA]</scope>
    <source>
        <strain evidence="2 3">H242</strain>
    </source>
</reference>